<comment type="caution">
    <text evidence="1">The sequence shown here is derived from an EMBL/GenBank/DDBJ whole genome shotgun (WGS) entry which is preliminary data.</text>
</comment>
<proteinExistence type="predicted"/>
<protein>
    <recommendedName>
        <fullName evidence="3">AraC family transcriptional regulator</fullName>
    </recommendedName>
</protein>
<dbReference type="RefSeq" id="WP_181243270.1">
    <property type="nucleotide sequence ID" value="NZ_CP143257.1"/>
</dbReference>
<gene>
    <name evidence="1" type="ORF">KIF53_17290</name>
</gene>
<dbReference type="EMBL" id="JAHDTB010000017">
    <property type="protein sequence ID" value="MBW8289391.1"/>
    <property type="molecule type" value="Genomic_DNA"/>
</dbReference>
<sequence>MAKPLILRLLPANLTPGVRQADIRRRGDAPPWLFQPPENVFFVPRGGGTLFRIQAGAIPPHHP</sequence>
<evidence type="ECO:0008006" key="3">
    <source>
        <dbReference type="Google" id="ProtNLM"/>
    </source>
</evidence>
<evidence type="ECO:0000313" key="1">
    <source>
        <dbReference type="EMBL" id="MBW8289391.1"/>
    </source>
</evidence>
<name>A0ABS7FHD3_9NEIS</name>
<organism evidence="1 2">
    <name type="scientific">Chromobacterium subtsugae</name>
    <dbReference type="NCBI Taxonomy" id="251747"/>
    <lineage>
        <taxon>Bacteria</taxon>
        <taxon>Pseudomonadati</taxon>
        <taxon>Pseudomonadota</taxon>
        <taxon>Betaproteobacteria</taxon>
        <taxon>Neisseriales</taxon>
        <taxon>Chromobacteriaceae</taxon>
        <taxon>Chromobacterium</taxon>
    </lineage>
</organism>
<evidence type="ECO:0000313" key="2">
    <source>
        <dbReference type="Proteomes" id="UP000711178"/>
    </source>
</evidence>
<reference evidence="1 2" key="1">
    <citation type="submission" date="2021-05" db="EMBL/GenBank/DDBJ databases">
        <title>Draft Whole Genome Sequencing Of Biosensor Chromobacterium violaceum Strain CV026 Reveals A Regulatory RNA In Chromobacterium violaceum Phenotype Regulatory Network.</title>
        <authorList>
            <person name="Hong K.W."/>
            <person name="Chan K.G."/>
            <person name="Chang C.-Y."/>
        </authorList>
    </citation>
    <scope>NUCLEOTIDE SEQUENCE [LARGE SCALE GENOMIC DNA]</scope>
    <source>
        <strain evidence="1 2">ATCC 31532</strain>
    </source>
</reference>
<keyword evidence="2" id="KW-1185">Reference proteome</keyword>
<accession>A0ABS7FHD3</accession>
<dbReference type="Proteomes" id="UP000711178">
    <property type="component" value="Unassembled WGS sequence"/>
</dbReference>
<dbReference type="GeneID" id="89685199"/>